<dbReference type="InterPro" id="IPR048960">
    <property type="entry name" value="POLQ-like_helical"/>
</dbReference>
<evidence type="ECO:0000313" key="3">
    <source>
        <dbReference type="Proteomes" id="UP001233172"/>
    </source>
</evidence>
<dbReference type="Pfam" id="PF21099">
    <property type="entry name" value="POLQ_helical"/>
    <property type="match status" value="1"/>
</dbReference>
<comment type="caution">
    <text evidence="2">The sequence shown here is derived from an EMBL/GenBank/DDBJ whole genome shotgun (WGS) entry which is preliminary data.</text>
</comment>
<evidence type="ECO:0000313" key="2">
    <source>
        <dbReference type="EMBL" id="KAK0050178.1"/>
    </source>
</evidence>
<keyword evidence="3" id="KW-1185">Reference proteome</keyword>
<feature type="non-terminal residue" evidence="2">
    <location>
        <position position="53"/>
    </location>
</feature>
<feature type="non-terminal residue" evidence="2">
    <location>
        <position position="1"/>
    </location>
</feature>
<accession>A0AAD8F4C3</accession>
<dbReference type="EMBL" id="JASAOG010000117">
    <property type="protein sequence ID" value="KAK0050178.1"/>
    <property type="molecule type" value="Genomic_DNA"/>
</dbReference>
<feature type="domain" description="POLQ-like helical" evidence="1">
    <location>
        <begin position="25"/>
        <end position="53"/>
    </location>
</feature>
<gene>
    <name evidence="2" type="ORF">Bpfe_020396</name>
</gene>
<name>A0AAD8F4C3_BIOPF</name>
<dbReference type="Proteomes" id="UP001233172">
    <property type="component" value="Unassembled WGS sequence"/>
</dbReference>
<proteinExistence type="predicted"/>
<protein>
    <submittedName>
        <fullName evidence="2">DNA polymerase theta</fullName>
    </submittedName>
</protein>
<dbReference type="AlphaFoldDB" id="A0AAD8F4C3"/>
<evidence type="ECO:0000259" key="1">
    <source>
        <dbReference type="Pfam" id="PF21099"/>
    </source>
</evidence>
<reference evidence="2" key="2">
    <citation type="submission" date="2023-04" db="EMBL/GenBank/DDBJ databases">
        <authorList>
            <person name="Bu L."/>
            <person name="Lu L."/>
            <person name="Laidemitt M.R."/>
            <person name="Zhang S.M."/>
            <person name="Mutuku M."/>
            <person name="Mkoji G."/>
            <person name="Steinauer M."/>
            <person name="Loker E.S."/>
        </authorList>
    </citation>
    <scope>NUCLEOTIDE SEQUENCE</scope>
    <source>
        <strain evidence="2">KasaAsao</strain>
        <tissue evidence="2">Whole Snail</tissue>
    </source>
</reference>
<reference evidence="2" key="1">
    <citation type="journal article" date="2023" name="PLoS Negl. Trop. Dis.">
        <title>A genome sequence for Biomphalaria pfeifferi, the major vector snail for the human-infecting parasite Schistosoma mansoni.</title>
        <authorList>
            <person name="Bu L."/>
            <person name="Lu L."/>
            <person name="Laidemitt M.R."/>
            <person name="Zhang S.M."/>
            <person name="Mutuku M."/>
            <person name="Mkoji G."/>
            <person name="Steinauer M."/>
            <person name="Loker E.S."/>
        </authorList>
    </citation>
    <scope>NUCLEOTIDE SEQUENCE</scope>
    <source>
        <strain evidence="2">KasaAsao</strain>
    </source>
</reference>
<organism evidence="2 3">
    <name type="scientific">Biomphalaria pfeifferi</name>
    <name type="common">Bloodfluke planorb</name>
    <name type="synonym">Freshwater snail</name>
    <dbReference type="NCBI Taxonomy" id="112525"/>
    <lineage>
        <taxon>Eukaryota</taxon>
        <taxon>Metazoa</taxon>
        <taxon>Spiralia</taxon>
        <taxon>Lophotrochozoa</taxon>
        <taxon>Mollusca</taxon>
        <taxon>Gastropoda</taxon>
        <taxon>Heterobranchia</taxon>
        <taxon>Euthyneura</taxon>
        <taxon>Panpulmonata</taxon>
        <taxon>Hygrophila</taxon>
        <taxon>Lymnaeoidea</taxon>
        <taxon>Planorbidae</taxon>
        <taxon>Biomphalaria</taxon>
    </lineage>
</organism>
<sequence>DGASKTKKFFSTQLGVAIFASSLSPEEGLQVFAELQKARKSFVLDTDLHLIYL</sequence>